<dbReference type="SUPFAM" id="SSF48726">
    <property type="entry name" value="Immunoglobulin"/>
    <property type="match status" value="1"/>
</dbReference>
<protein>
    <submittedName>
        <fullName evidence="3">Uncharacterized protein LOC108737301</fullName>
    </submittedName>
</protein>
<dbReference type="STRING" id="224129.A0A1W4WYH9"/>
<dbReference type="Gene3D" id="2.60.40.10">
    <property type="entry name" value="Immunoglobulins"/>
    <property type="match status" value="1"/>
</dbReference>
<dbReference type="InterPro" id="IPR007110">
    <property type="entry name" value="Ig-like_dom"/>
</dbReference>
<gene>
    <name evidence="3" type="primary">LOC108737301</name>
</gene>
<proteinExistence type="predicted"/>
<dbReference type="PANTHER" id="PTHR21261:SF2">
    <property type="entry name" value="GH04238P-RELATED"/>
    <property type="match status" value="1"/>
</dbReference>
<feature type="domain" description="Ig-like" evidence="1">
    <location>
        <begin position="27"/>
        <end position="144"/>
    </location>
</feature>
<evidence type="ECO:0000259" key="1">
    <source>
        <dbReference type="PROSITE" id="PS50835"/>
    </source>
</evidence>
<dbReference type="KEGG" id="apln:108737301"/>
<name>A0A1W4WYH9_AGRPL</name>
<sequence>MWKESDFRKLVAVFTILIAECIYLASSEVKITDLKVPKYLQKEEDKSVILDCDYEFSKDEDVEIKWYYNDDKNLIYQWIPQRSKPQAVGAFRGVIDPTYKVSNDANKEYRAILLKQITPALSGNYTCKISGIFHEDVETKKMIIYEPAESFSILYIEQSKTIVCEAHGLSHEPKMVLSAVYLTGSNDTLPSFEEDEYIIENSQDYEYNITAIYKVSDTALSDSVKFECILSLPDTDYEVRKSYIVYSGASSYNFVPVLLALSTLGSLFLSAN</sequence>
<dbReference type="AlphaFoldDB" id="A0A1W4WYH9"/>
<dbReference type="Pfam" id="PF07686">
    <property type="entry name" value="V-set"/>
    <property type="match status" value="1"/>
</dbReference>
<reference evidence="3" key="1">
    <citation type="submission" date="2025-08" db="UniProtKB">
        <authorList>
            <consortium name="RefSeq"/>
        </authorList>
    </citation>
    <scope>IDENTIFICATION</scope>
    <source>
        <tissue evidence="3">Entire body</tissue>
    </source>
</reference>
<dbReference type="InParanoid" id="A0A1W4WYH9"/>
<evidence type="ECO:0000313" key="3">
    <source>
        <dbReference type="RefSeq" id="XP_018325572.1"/>
    </source>
</evidence>
<dbReference type="PROSITE" id="PS50835">
    <property type="entry name" value="IG_LIKE"/>
    <property type="match status" value="1"/>
</dbReference>
<dbReference type="GeneID" id="108737301"/>
<dbReference type="PANTHER" id="PTHR21261">
    <property type="entry name" value="BEAT PROTEIN"/>
    <property type="match status" value="1"/>
</dbReference>
<dbReference type="OrthoDB" id="6478865at2759"/>
<keyword evidence="2" id="KW-1185">Reference proteome</keyword>
<dbReference type="InterPro" id="IPR036179">
    <property type="entry name" value="Ig-like_dom_sf"/>
</dbReference>
<dbReference type="InterPro" id="IPR013106">
    <property type="entry name" value="Ig_V-set"/>
</dbReference>
<dbReference type="RefSeq" id="XP_018325572.1">
    <property type="nucleotide sequence ID" value="XM_018470070.2"/>
</dbReference>
<evidence type="ECO:0000313" key="2">
    <source>
        <dbReference type="Proteomes" id="UP000192223"/>
    </source>
</evidence>
<accession>A0A1W4WYH9</accession>
<organism evidence="2 3">
    <name type="scientific">Agrilus planipennis</name>
    <name type="common">Emerald ash borer</name>
    <name type="synonym">Agrilus marcopoli</name>
    <dbReference type="NCBI Taxonomy" id="224129"/>
    <lineage>
        <taxon>Eukaryota</taxon>
        <taxon>Metazoa</taxon>
        <taxon>Ecdysozoa</taxon>
        <taxon>Arthropoda</taxon>
        <taxon>Hexapoda</taxon>
        <taxon>Insecta</taxon>
        <taxon>Pterygota</taxon>
        <taxon>Neoptera</taxon>
        <taxon>Endopterygota</taxon>
        <taxon>Coleoptera</taxon>
        <taxon>Polyphaga</taxon>
        <taxon>Elateriformia</taxon>
        <taxon>Buprestoidea</taxon>
        <taxon>Buprestidae</taxon>
        <taxon>Agrilinae</taxon>
        <taxon>Agrilus</taxon>
    </lineage>
</organism>
<dbReference type="Proteomes" id="UP000192223">
    <property type="component" value="Unplaced"/>
</dbReference>
<dbReference type="InterPro" id="IPR013783">
    <property type="entry name" value="Ig-like_fold"/>
</dbReference>